<dbReference type="RefSeq" id="WP_340529471.1">
    <property type="nucleotide sequence ID" value="NZ_FMSH01000475.1"/>
</dbReference>
<dbReference type="PIRSF" id="PIRSF029208">
    <property type="entry name" value="Phage_tail_GPU"/>
    <property type="match status" value="1"/>
</dbReference>
<organism evidence="1">
    <name type="scientific">Cupriavidus necator</name>
    <name type="common">Alcaligenes eutrophus</name>
    <name type="synonym">Ralstonia eutropha</name>
    <dbReference type="NCBI Taxonomy" id="106590"/>
    <lineage>
        <taxon>Bacteria</taxon>
        <taxon>Pseudomonadati</taxon>
        <taxon>Pseudomonadota</taxon>
        <taxon>Betaproteobacteria</taxon>
        <taxon>Burkholderiales</taxon>
        <taxon>Burkholderiaceae</taxon>
        <taxon>Cupriavidus</taxon>
    </lineage>
</organism>
<dbReference type="Pfam" id="PF06995">
    <property type="entry name" value="Phage_P2_GpU"/>
    <property type="match status" value="1"/>
</dbReference>
<sequence length="141" mass="15598">MMMALGLFVFALETAPYQTFQQQIGWRYPANNRVGRRPARQFLGPDDETITLAGVLLPELTGGDNTIDVLRGMADAGLSYVLIEGSGRYYGMFVIENMEVTRTLFFPDGKARRLEFSLKLARVDGGMEALGEKLVSQVLAS</sequence>
<dbReference type="InterPro" id="IPR009734">
    <property type="entry name" value="Myoviridae_GpU"/>
</dbReference>
<evidence type="ECO:0000313" key="1">
    <source>
        <dbReference type="EMBL" id="SCU94374.1"/>
    </source>
</evidence>
<dbReference type="EMBL" id="FMSH01000475">
    <property type="protein sequence ID" value="SCU94374.1"/>
    <property type="molecule type" value="Genomic_DNA"/>
</dbReference>
<name>A0A1K0JN57_CUPNE</name>
<dbReference type="AlphaFoldDB" id="A0A1K0JN57"/>
<proteinExistence type="predicted"/>
<gene>
    <name evidence="1" type="primary">gpU</name>
    <name evidence="1" type="ORF">CNECB9_5260036</name>
</gene>
<protein>
    <submittedName>
        <fullName evidence="1">Bacteriophage P2 tail protein GPU</fullName>
    </submittedName>
</protein>
<dbReference type="InterPro" id="IPR016912">
    <property type="entry name" value="Phage_P2_GpU"/>
</dbReference>
<reference evidence="1" key="1">
    <citation type="submission" date="2016-09" db="EMBL/GenBank/DDBJ databases">
        <authorList>
            <person name="Capua I."/>
            <person name="De Benedictis P."/>
            <person name="Joannis T."/>
            <person name="Lombin L.H."/>
            <person name="Cattoli G."/>
        </authorList>
    </citation>
    <scope>NUCLEOTIDE SEQUENCE</scope>
    <source>
        <strain evidence="1">B9</strain>
    </source>
</reference>
<accession>A0A1K0JN57</accession>